<reference evidence="2 3" key="1">
    <citation type="journal article" date="2021" name="Commun. Biol.">
        <title>The genome of Shorea leprosula (Dipterocarpaceae) highlights the ecological relevance of drought in aseasonal tropical rainforests.</title>
        <authorList>
            <person name="Ng K.K.S."/>
            <person name="Kobayashi M.J."/>
            <person name="Fawcett J.A."/>
            <person name="Hatakeyama M."/>
            <person name="Paape T."/>
            <person name="Ng C.H."/>
            <person name="Ang C.C."/>
            <person name="Tnah L.H."/>
            <person name="Lee C.T."/>
            <person name="Nishiyama T."/>
            <person name="Sese J."/>
            <person name="O'Brien M.J."/>
            <person name="Copetti D."/>
            <person name="Mohd Noor M.I."/>
            <person name="Ong R.C."/>
            <person name="Putra M."/>
            <person name="Sireger I.Z."/>
            <person name="Indrioko S."/>
            <person name="Kosugi Y."/>
            <person name="Izuno A."/>
            <person name="Isagi Y."/>
            <person name="Lee S.L."/>
            <person name="Shimizu K.K."/>
        </authorList>
    </citation>
    <scope>NUCLEOTIDE SEQUENCE [LARGE SCALE GENOMIC DNA]</scope>
    <source>
        <strain evidence="2">214</strain>
    </source>
</reference>
<feature type="region of interest" description="Disordered" evidence="1">
    <location>
        <begin position="1"/>
        <end position="34"/>
    </location>
</feature>
<feature type="compositionally biased region" description="Low complexity" evidence="1">
    <location>
        <begin position="21"/>
        <end position="34"/>
    </location>
</feature>
<gene>
    <name evidence="2" type="ORF">SLEP1_g57019</name>
</gene>
<dbReference type="EMBL" id="BPVZ01000356">
    <property type="protein sequence ID" value="GKV50307.1"/>
    <property type="molecule type" value="Genomic_DNA"/>
</dbReference>
<proteinExistence type="predicted"/>
<keyword evidence="3" id="KW-1185">Reference proteome</keyword>
<name>A0AAV5MPG2_9ROSI</name>
<dbReference type="Proteomes" id="UP001054252">
    <property type="component" value="Unassembled WGS sequence"/>
</dbReference>
<protein>
    <submittedName>
        <fullName evidence="2">Uncharacterized protein</fullName>
    </submittedName>
</protein>
<dbReference type="AlphaFoldDB" id="A0AAV5MPG2"/>
<accession>A0AAV5MPG2</accession>
<comment type="caution">
    <text evidence="2">The sequence shown here is derived from an EMBL/GenBank/DDBJ whole genome shotgun (WGS) entry which is preliminary data.</text>
</comment>
<sequence>MFATGSNSISTVATAPHDSNPRSQSSSTSESFSSAFFPKKEFNAARTMTTAAANSEIGLAFFAAWGGLWPLQSEFGRFEDLYVNNTQWGRDSNVHFLLGNAVASMLLSTGDPSP</sequence>
<evidence type="ECO:0000313" key="3">
    <source>
        <dbReference type="Proteomes" id="UP001054252"/>
    </source>
</evidence>
<organism evidence="2 3">
    <name type="scientific">Rubroshorea leprosula</name>
    <dbReference type="NCBI Taxonomy" id="152421"/>
    <lineage>
        <taxon>Eukaryota</taxon>
        <taxon>Viridiplantae</taxon>
        <taxon>Streptophyta</taxon>
        <taxon>Embryophyta</taxon>
        <taxon>Tracheophyta</taxon>
        <taxon>Spermatophyta</taxon>
        <taxon>Magnoliopsida</taxon>
        <taxon>eudicotyledons</taxon>
        <taxon>Gunneridae</taxon>
        <taxon>Pentapetalae</taxon>
        <taxon>rosids</taxon>
        <taxon>malvids</taxon>
        <taxon>Malvales</taxon>
        <taxon>Dipterocarpaceae</taxon>
        <taxon>Rubroshorea</taxon>
    </lineage>
</organism>
<feature type="compositionally biased region" description="Polar residues" evidence="1">
    <location>
        <begin position="1"/>
        <end position="13"/>
    </location>
</feature>
<evidence type="ECO:0000313" key="2">
    <source>
        <dbReference type="EMBL" id="GKV50307.1"/>
    </source>
</evidence>
<evidence type="ECO:0000256" key="1">
    <source>
        <dbReference type="SAM" id="MobiDB-lite"/>
    </source>
</evidence>